<dbReference type="InterPro" id="IPR013325">
    <property type="entry name" value="RNA_pol_sigma_r2"/>
</dbReference>
<dbReference type="SUPFAM" id="SSF88946">
    <property type="entry name" value="Sigma2 domain of RNA polymerase sigma factors"/>
    <property type="match status" value="1"/>
</dbReference>
<dbReference type="CDD" id="cd06171">
    <property type="entry name" value="Sigma70_r4"/>
    <property type="match status" value="1"/>
</dbReference>
<feature type="domain" description="RNA polymerase sigma-70 region 2" evidence="5">
    <location>
        <begin position="19"/>
        <end position="82"/>
    </location>
</feature>
<name>A0A1G2UYF2_9BACT</name>
<evidence type="ECO:0008006" key="9">
    <source>
        <dbReference type="Google" id="ProtNLM"/>
    </source>
</evidence>
<evidence type="ECO:0000259" key="6">
    <source>
        <dbReference type="Pfam" id="PF08281"/>
    </source>
</evidence>
<dbReference type="InterPro" id="IPR007627">
    <property type="entry name" value="RNA_pol_sigma70_r2"/>
</dbReference>
<dbReference type="InterPro" id="IPR013324">
    <property type="entry name" value="RNA_pol_sigma_r3/r4-like"/>
</dbReference>
<dbReference type="GO" id="GO:0003677">
    <property type="term" value="F:DNA binding"/>
    <property type="evidence" value="ECO:0007669"/>
    <property type="project" value="InterPro"/>
</dbReference>
<feature type="domain" description="RNA polymerase sigma factor 70 region 4 type 2" evidence="6">
    <location>
        <begin position="114"/>
        <end position="163"/>
    </location>
</feature>
<dbReference type="AlphaFoldDB" id="A0A1G2UYF2"/>
<dbReference type="GO" id="GO:0016987">
    <property type="term" value="F:sigma factor activity"/>
    <property type="evidence" value="ECO:0007669"/>
    <property type="project" value="UniProtKB-KW"/>
</dbReference>
<dbReference type="Pfam" id="PF08281">
    <property type="entry name" value="Sigma70_r4_2"/>
    <property type="match status" value="1"/>
</dbReference>
<evidence type="ECO:0000256" key="3">
    <source>
        <dbReference type="ARBA" id="ARBA00023082"/>
    </source>
</evidence>
<comment type="similarity">
    <text evidence="1">Belongs to the sigma-70 factor family. ECF subfamily.</text>
</comment>
<gene>
    <name evidence="7" type="ORF">A2431_03495</name>
</gene>
<keyword evidence="3" id="KW-0731">Sigma factor</keyword>
<dbReference type="PANTHER" id="PTHR43133">
    <property type="entry name" value="RNA POLYMERASE ECF-TYPE SIGMA FACTO"/>
    <property type="match status" value="1"/>
</dbReference>
<evidence type="ECO:0000259" key="5">
    <source>
        <dbReference type="Pfam" id="PF04542"/>
    </source>
</evidence>
<evidence type="ECO:0000313" key="8">
    <source>
        <dbReference type="Proteomes" id="UP000177697"/>
    </source>
</evidence>
<dbReference type="PANTHER" id="PTHR43133:SF60">
    <property type="entry name" value="RNA POLYMERASE SIGMA FACTOR SIGV"/>
    <property type="match status" value="1"/>
</dbReference>
<evidence type="ECO:0000313" key="7">
    <source>
        <dbReference type="EMBL" id="OHB14414.1"/>
    </source>
</evidence>
<reference evidence="7 8" key="1">
    <citation type="journal article" date="2016" name="Nat. Commun.">
        <title>Thousands of microbial genomes shed light on interconnected biogeochemical processes in an aquifer system.</title>
        <authorList>
            <person name="Anantharaman K."/>
            <person name="Brown C.T."/>
            <person name="Hug L.A."/>
            <person name="Sharon I."/>
            <person name="Castelle C.J."/>
            <person name="Probst A.J."/>
            <person name="Thomas B.C."/>
            <person name="Singh A."/>
            <person name="Wilkins M.J."/>
            <person name="Karaoz U."/>
            <person name="Brodie E.L."/>
            <person name="Williams K.H."/>
            <person name="Hubbard S.S."/>
            <person name="Banfield J.F."/>
        </authorList>
    </citation>
    <scope>NUCLEOTIDE SEQUENCE [LARGE SCALE GENOMIC DNA]</scope>
</reference>
<dbReference type="InterPro" id="IPR039425">
    <property type="entry name" value="RNA_pol_sigma-70-like"/>
</dbReference>
<dbReference type="EMBL" id="MHWW01000022">
    <property type="protein sequence ID" value="OHB14414.1"/>
    <property type="molecule type" value="Genomic_DNA"/>
</dbReference>
<keyword evidence="2" id="KW-0805">Transcription regulation</keyword>
<sequence length="180" mass="20739">MTQEQENQINTVLTNAHNEYVKGLNHYAYSKVHNRATGEDLVQDTFLKTWKYLARDGKIETMKAFLYHVLNGLVIDEYRKRKAFSLDILLEKGFEPSIDESDQHLNVMDGKVAMTLIDSLPQKYQNVMNMRYEKMLSLGEMSQITGETKNTIAVQIHRGLKKLKSLYNNPGLLHSLTFPS</sequence>
<proteinExistence type="inferred from homology"/>
<dbReference type="SUPFAM" id="SSF88659">
    <property type="entry name" value="Sigma3 and sigma4 domains of RNA polymerase sigma factors"/>
    <property type="match status" value="1"/>
</dbReference>
<evidence type="ECO:0000256" key="4">
    <source>
        <dbReference type="ARBA" id="ARBA00023163"/>
    </source>
</evidence>
<evidence type="ECO:0000256" key="2">
    <source>
        <dbReference type="ARBA" id="ARBA00023015"/>
    </source>
</evidence>
<protein>
    <recommendedName>
        <fullName evidence="9">RNA polymerase sigma factor</fullName>
    </recommendedName>
</protein>
<dbReference type="Gene3D" id="1.10.10.10">
    <property type="entry name" value="Winged helix-like DNA-binding domain superfamily/Winged helix DNA-binding domain"/>
    <property type="match status" value="1"/>
</dbReference>
<dbReference type="InterPro" id="IPR013249">
    <property type="entry name" value="RNA_pol_sigma70_r4_t2"/>
</dbReference>
<dbReference type="Gene3D" id="1.10.1740.10">
    <property type="match status" value="1"/>
</dbReference>
<dbReference type="NCBIfam" id="TIGR02937">
    <property type="entry name" value="sigma70-ECF"/>
    <property type="match status" value="1"/>
</dbReference>
<accession>A0A1G2UYF2</accession>
<dbReference type="Pfam" id="PF04542">
    <property type="entry name" value="Sigma70_r2"/>
    <property type="match status" value="1"/>
</dbReference>
<comment type="caution">
    <text evidence="7">The sequence shown here is derived from an EMBL/GenBank/DDBJ whole genome shotgun (WGS) entry which is preliminary data.</text>
</comment>
<evidence type="ECO:0000256" key="1">
    <source>
        <dbReference type="ARBA" id="ARBA00010641"/>
    </source>
</evidence>
<dbReference type="InterPro" id="IPR014284">
    <property type="entry name" value="RNA_pol_sigma-70_dom"/>
</dbReference>
<dbReference type="GO" id="GO:0006352">
    <property type="term" value="P:DNA-templated transcription initiation"/>
    <property type="evidence" value="ECO:0007669"/>
    <property type="project" value="InterPro"/>
</dbReference>
<organism evidence="7 8">
    <name type="scientific">Candidatus Zambryskibacteria bacterium RIFOXYC1_FULL_39_10</name>
    <dbReference type="NCBI Taxonomy" id="1802779"/>
    <lineage>
        <taxon>Bacteria</taxon>
        <taxon>Candidatus Zambryskiibacteriota</taxon>
    </lineage>
</organism>
<dbReference type="InterPro" id="IPR036388">
    <property type="entry name" value="WH-like_DNA-bd_sf"/>
</dbReference>
<dbReference type="Proteomes" id="UP000177697">
    <property type="component" value="Unassembled WGS sequence"/>
</dbReference>
<keyword evidence="4" id="KW-0804">Transcription</keyword>